<accession>B0ERG7</accession>
<dbReference type="OrthoDB" id="28186at2759"/>
<feature type="transmembrane region" description="Helical" evidence="1">
    <location>
        <begin position="20"/>
        <end position="42"/>
    </location>
</feature>
<dbReference type="AlphaFoldDB" id="B0ERG7"/>
<dbReference type="PANTHER" id="PTHR31918:SF1">
    <property type="entry name" value="TRANSMEMBRANE PROTEIN 181"/>
    <property type="match status" value="1"/>
</dbReference>
<dbReference type="EMBL" id="DS550521">
    <property type="protein sequence ID" value="EDR22867.1"/>
    <property type="molecule type" value="Genomic_DNA"/>
</dbReference>
<organism evidence="3">
    <name type="scientific">Entamoeba dispar (strain ATCC PRA-260 / SAW760)</name>
    <dbReference type="NCBI Taxonomy" id="370354"/>
    <lineage>
        <taxon>Eukaryota</taxon>
        <taxon>Amoebozoa</taxon>
        <taxon>Evosea</taxon>
        <taxon>Archamoebae</taxon>
        <taxon>Mastigamoebida</taxon>
        <taxon>Entamoebidae</taxon>
        <taxon>Entamoeba</taxon>
    </lineage>
</organism>
<reference evidence="3" key="1">
    <citation type="submission" date="2007-12" db="EMBL/GenBank/DDBJ databases">
        <title>Annotation of Entamoeba dispar SAW760.</title>
        <authorList>
            <person name="Lorenzi H."/>
            <person name="Inman J."/>
            <person name="Schobel S."/>
            <person name="Amedeo P."/>
            <person name="Caler E."/>
        </authorList>
    </citation>
    <scope>NUCLEOTIDE SEQUENCE [LARGE SCALE GENOMIC DNA]</scope>
    <source>
        <strain evidence="3">ATCC PRA-260 / SAW760</strain>
    </source>
</reference>
<dbReference type="VEuPathDB" id="AmoebaDB:EDI_303460"/>
<dbReference type="RefSeq" id="XP_001740693.1">
    <property type="nucleotide sequence ID" value="XM_001740641.1"/>
</dbReference>
<dbReference type="KEGG" id="edi:EDI_303460"/>
<proteinExistence type="predicted"/>
<keyword evidence="3" id="KW-1185">Reference proteome</keyword>
<dbReference type="GeneID" id="5885877"/>
<gene>
    <name evidence="2" type="ORF">EDI_303460</name>
</gene>
<keyword evidence="1" id="KW-0812">Transmembrane</keyword>
<keyword evidence="1" id="KW-1133">Transmembrane helix</keyword>
<name>B0ERG7_ENTDS</name>
<dbReference type="Proteomes" id="UP000008076">
    <property type="component" value="Unassembled WGS sequence"/>
</dbReference>
<dbReference type="InterPro" id="IPR040416">
    <property type="entry name" value="TMEM181"/>
</dbReference>
<evidence type="ECO:0000313" key="3">
    <source>
        <dbReference type="Proteomes" id="UP000008076"/>
    </source>
</evidence>
<dbReference type="GO" id="GO:0015643">
    <property type="term" value="F:toxic substance binding"/>
    <property type="evidence" value="ECO:0007669"/>
    <property type="project" value="InterPro"/>
</dbReference>
<keyword evidence="1" id="KW-0472">Membrane</keyword>
<evidence type="ECO:0000256" key="1">
    <source>
        <dbReference type="SAM" id="Phobius"/>
    </source>
</evidence>
<dbReference type="PANTHER" id="PTHR31918">
    <property type="entry name" value="TRANSMEMBRANE PROTEIN 181"/>
    <property type="match status" value="1"/>
</dbReference>
<evidence type="ECO:0000313" key="2">
    <source>
        <dbReference type="EMBL" id="EDR22867.1"/>
    </source>
</evidence>
<protein>
    <submittedName>
        <fullName evidence="2">Uncharacterized protein</fullName>
    </submittedName>
</protein>
<sequence>MNNSGVLNTNKEQRLLLTTISRIGFFLLFIVFAVLVVIALFVSLNAPKPWSTNELSSWKCAGDDAQFNQNCGGVNLLDKSKKITLQLGAYEIFNQESRLEYYFNKKSSKKDFACLLL</sequence>